<dbReference type="Gene3D" id="3.40.50.300">
    <property type="entry name" value="P-loop containing nucleotide triphosphate hydrolases"/>
    <property type="match status" value="1"/>
</dbReference>
<evidence type="ECO:0000256" key="1">
    <source>
        <dbReference type="ARBA" id="ARBA00022737"/>
    </source>
</evidence>
<evidence type="ECO:0000313" key="4">
    <source>
        <dbReference type="Proteomes" id="UP000078237"/>
    </source>
</evidence>
<dbReference type="OrthoDB" id="4587924at2759"/>
<name>A0A175W3W9_9PEZI</name>
<dbReference type="STRING" id="100816.A0A175W3W9"/>
<keyword evidence="4" id="KW-1185">Reference proteome</keyword>
<dbReference type="EMBL" id="LCTW02000128">
    <property type="protein sequence ID" value="KXX78252.1"/>
    <property type="molecule type" value="Genomic_DNA"/>
</dbReference>
<keyword evidence="1" id="KW-0677">Repeat</keyword>
<organism evidence="3 4">
    <name type="scientific">Madurella mycetomatis</name>
    <dbReference type="NCBI Taxonomy" id="100816"/>
    <lineage>
        <taxon>Eukaryota</taxon>
        <taxon>Fungi</taxon>
        <taxon>Dikarya</taxon>
        <taxon>Ascomycota</taxon>
        <taxon>Pezizomycotina</taxon>
        <taxon>Sordariomycetes</taxon>
        <taxon>Sordariomycetidae</taxon>
        <taxon>Sordariales</taxon>
        <taxon>Sordariales incertae sedis</taxon>
        <taxon>Madurella</taxon>
    </lineage>
</organism>
<dbReference type="Proteomes" id="UP000078237">
    <property type="component" value="Unassembled WGS sequence"/>
</dbReference>
<proteinExistence type="predicted"/>
<evidence type="ECO:0000313" key="3">
    <source>
        <dbReference type="EMBL" id="KXX78252.1"/>
    </source>
</evidence>
<dbReference type="Pfam" id="PF24883">
    <property type="entry name" value="NPHP3_N"/>
    <property type="match status" value="1"/>
</dbReference>
<sequence>MAEAVAALGLAVNVLQMLDHGRQFVVAAWRVWNDEVPDTDGFTAMKTLSEDLKSALKDLRSSSSKCSGEIAELAKECAVVADELLEKLQNIGVSDATKPIEEQKKLIDQLNAAQRENEELRKRLGRSPNTEQGIGTSVVEYISNSVGEDASKDLERSLQEALVDDGQVHGQRPVLSDHRKRNLEARFLSALSYEGMDDRESSIAKAHEKTFKWVFDPDETQSQVSLPAWLESADQLYWITGKPGSGKSTLMKFISQPPVDGPRLKRPEREREPRCISYLRRWAQGCDLLVASFYFWASGSKIQATSSALYRTLLHQICTAYPDVIPIASPNRWYALCLFDSNWKPFTEHELQMILQQTMSYVHHDLGIKICLFIDGLDEFDGDHNALPSC</sequence>
<comment type="caution">
    <text evidence="3">The sequence shown here is derived from an EMBL/GenBank/DDBJ whole genome shotgun (WGS) entry which is preliminary data.</text>
</comment>
<dbReference type="PANTHER" id="PTHR10039:SF5">
    <property type="entry name" value="NACHT DOMAIN-CONTAINING PROTEIN"/>
    <property type="match status" value="1"/>
</dbReference>
<dbReference type="PANTHER" id="PTHR10039">
    <property type="entry name" value="AMELOGENIN"/>
    <property type="match status" value="1"/>
</dbReference>
<protein>
    <submittedName>
        <fullName evidence="3">Vegetative incompatibility protein HET-E-1</fullName>
    </submittedName>
</protein>
<feature type="domain" description="Nephrocystin 3-like N-terminal" evidence="2">
    <location>
        <begin position="210"/>
        <end position="384"/>
    </location>
</feature>
<gene>
    <name evidence="3" type="ORF">MMYC01_206480</name>
</gene>
<dbReference type="InterPro" id="IPR056884">
    <property type="entry name" value="NPHP3-like_N"/>
</dbReference>
<evidence type="ECO:0000259" key="2">
    <source>
        <dbReference type="Pfam" id="PF24883"/>
    </source>
</evidence>
<dbReference type="InterPro" id="IPR027417">
    <property type="entry name" value="P-loop_NTPase"/>
</dbReference>
<dbReference type="AlphaFoldDB" id="A0A175W3W9"/>
<dbReference type="VEuPathDB" id="FungiDB:MMYC01_206480"/>
<accession>A0A175W3W9</accession>
<reference evidence="3 4" key="1">
    <citation type="journal article" date="2016" name="Genome Announc.">
        <title>Genome Sequence of Madurella mycetomatis mm55, Isolated from a Human Mycetoma Case in Sudan.</title>
        <authorList>
            <person name="Smit S."/>
            <person name="Derks M.F."/>
            <person name="Bervoets S."/>
            <person name="Fahal A."/>
            <person name="van Leeuwen W."/>
            <person name="van Belkum A."/>
            <person name="van de Sande W.W."/>
        </authorList>
    </citation>
    <scope>NUCLEOTIDE SEQUENCE [LARGE SCALE GENOMIC DNA]</scope>
    <source>
        <strain evidence="4">mm55</strain>
    </source>
</reference>